<dbReference type="PANTHER" id="PTHR33490">
    <property type="entry name" value="BLR5614 PROTEIN-RELATED"/>
    <property type="match status" value="1"/>
</dbReference>
<evidence type="ECO:0000313" key="3">
    <source>
        <dbReference type="Proteomes" id="UP000318626"/>
    </source>
</evidence>
<dbReference type="Pfam" id="PF01841">
    <property type="entry name" value="Transglut_core"/>
    <property type="match status" value="1"/>
</dbReference>
<dbReference type="AlphaFoldDB" id="A0A518C6G8"/>
<dbReference type="PANTHER" id="PTHR33490:SF3">
    <property type="entry name" value="CONSERVED INTEGRAL MEMBRANE PROTEIN"/>
    <property type="match status" value="1"/>
</dbReference>
<proteinExistence type="predicted"/>
<sequence length="516" mass="56794">MLRPNQRIAWMISFGLIWFGCAGCPAPKPAETSRQNPEKIKSSQESWGAIVLQGEKIGHTMEKIERLTHDQTDYVRTTTVEQMQIQRAGQPLKMAIENVFLSLPDGSLKQFSTKVDQAGSVTRFTGQVARDGKTLSISTQGGSSQGVANDSIPWQPGYGGLHAVYRLFQEPPIEAGQKRSAMALVPTMNRMAKHSIQGQEKEAVSMLDGSMVTLLKTKYLTEIEGQPPLESTAWVDEVGEIVKMTSPVQNFEIYRCSKEFALSPNKAVSFDLALDTIVPVDRMPQRNRDELEELTYEVKLKSGDPAKIFASSSNQKVTAIDANTAKLRVWRIRPDTKLPAELPENDKPTDADLASSPLVQVEDPAVQELLRKAKFSGANATQQVMLLEKFVHDTIEEKNFSQGFLSAAEVAQGKTGDCTEHAVLLMALLRAKGFPARGALGLVYVDYGEKKGFAYHMWTEVWMGDRWLPLDATRGKGGIGVDYIKVTQTDLSGSGAFAAFLPVTQVIGQLEIEVAE</sequence>
<keyword evidence="3" id="KW-1185">Reference proteome</keyword>
<dbReference type="Gene3D" id="3.10.620.30">
    <property type="match status" value="1"/>
</dbReference>
<evidence type="ECO:0000313" key="2">
    <source>
        <dbReference type="EMBL" id="QDU74818.1"/>
    </source>
</evidence>
<dbReference type="Proteomes" id="UP000318626">
    <property type="component" value="Chromosome"/>
</dbReference>
<organism evidence="2 3">
    <name type="scientific">Bremerella volcania</name>
    <dbReference type="NCBI Taxonomy" id="2527984"/>
    <lineage>
        <taxon>Bacteria</taxon>
        <taxon>Pseudomonadati</taxon>
        <taxon>Planctomycetota</taxon>
        <taxon>Planctomycetia</taxon>
        <taxon>Pirellulales</taxon>
        <taxon>Pirellulaceae</taxon>
        <taxon>Bremerella</taxon>
    </lineage>
</organism>
<dbReference type="InterPro" id="IPR038765">
    <property type="entry name" value="Papain-like_cys_pep_sf"/>
</dbReference>
<protein>
    <submittedName>
        <fullName evidence="2">Transglutaminase-like superfamily protein</fullName>
    </submittedName>
</protein>
<dbReference type="EMBL" id="CP036289">
    <property type="protein sequence ID" value="QDU74818.1"/>
    <property type="molecule type" value="Genomic_DNA"/>
</dbReference>
<reference evidence="3" key="1">
    <citation type="submission" date="2019-02" db="EMBL/GenBank/DDBJ databases">
        <title>Deep-cultivation of Planctomycetes and their phenomic and genomic characterization uncovers novel biology.</title>
        <authorList>
            <person name="Wiegand S."/>
            <person name="Jogler M."/>
            <person name="Boedeker C."/>
            <person name="Pinto D."/>
            <person name="Vollmers J."/>
            <person name="Rivas-Marin E."/>
            <person name="Kohn T."/>
            <person name="Peeters S.H."/>
            <person name="Heuer A."/>
            <person name="Rast P."/>
            <person name="Oberbeckmann S."/>
            <person name="Bunk B."/>
            <person name="Jeske O."/>
            <person name="Meyerdierks A."/>
            <person name="Storesund J.E."/>
            <person name="Kallscheuer N."/>
            <person name="Luecker S."/>
            <person name="Lage O.M."/>
            <person name="Pohl T."/>
            <person name="Merkel B.J."/>
            <person name="Hornburger P."/>
            <person name="Mueller R.-W."/>
            <person name="Bruemmer F."/>
            <person name="Labrenz M."/>
            <person name="Spormann A.M."/>
            <person name="Op den Camp H."/>
            <person name="Overmann J."/>
            <person name="Amann R."/>
            <person name="Jetten M.S.M."/>
            <person name="Mascher T."/>
            <person name="Medema M.H."/>
            <person name="Devos D.P."/>
            <person name="Kaster A.-K."/>
            <person name="Ovreas L."/>
            <person name="Rohde M."/>
            <person name="Galperin M.Y."/>
            <person name="Jogler C."/>
        </authorList>
    </citation>
    <scope>NUCLEOTIDE SEQUENCE [LARGE SCALE GENOMIC DNA]</scope>
    <source>
        <strain evidence="3">Pan97</strain>
    </source>
</reference>
<evidence type="ECO:0000259" key="1">
    <source>
        <dbReference type="SMART" id="SM00460"/>
    </source>
</evidence>
<gene>
    <name evidence="2" type="ORF">Pan97_18340</name>
</gene>
<accession>A0A518C6G8</accession>
<dbReference type="SMART" id="SM00460">
    <property type="entry name" value="TGc"/>
    <property type="match status" value="1"/>
</dbReference>
<dbReference type="KEGG" id="bvo:Pan97_18340"/>
<name>A0A518C6G8_9BACT</name>
<feature type="domain" description="Transglutaminase-like" evidence="1">
    <location>
        <begin position="410"/>
        <end position="474"/>
    </location>
</feature>
<dbReference type="SUPFAM" id="SSF54001">
    <property type="entry name" value="Cysteine proteinases"/>
    <property type="match status" value="1"/>
</dbReference>
<dbReference type="PROSITE" id="PS51257">
    <property type="entry name" value="PROKAR_LIPOPROTEIN"/>
    <property type="match status" value="1"/>
</dbReference>
<dbReference type="InterPro" id="IPR002931">
    <property type="entry name" value="Transglutaminase-like"/>
</dbReference>